<evidence type="ECO:0000313" key="4">
    <source>
        <dbReference type="EMBL" id="QNM08005.1"/>
    </source>
</evidence>
<evidence type="ECO:0000256" key="2">
    <source>
        <dbReference type="ARBA" id="ARBA00023235"/>
    </source>
</evidence>
<evidence type="ECO:0000313" key="5">
    <source>
        <dbReference type="Proteomes" id="UP000515860"/>
    </source>
</evidence>
<dbReference type="AlphaFoldDB" id="A0A7G9GB23"/>
<organism evidence="4 5">
    <name type="scientific">Wansuia hejianensis</name>
    <dbReference type="NCBI Taxonomy" id="2763667"/>
    <lineage>
        <taxon>Bacteria</taxon>
        <taxon>Bacillati</taxon>
        <taxon>Bacillota</taxon>
        <taxon>Clostridia</taxon>
        <taxon>Lachnospirales</taxon>
        <taxon>Lachnospiraceae</taxon>
        <taxon>Wansuia</taxon>
    </lineage>
</organism>
<dbReference type="Gene3D" id="3.40.1650.10">
    <property type="entry name" value="RbsD-like domain"/>
    <property type="match status" value="1"/>
</dbReference>
<gene>
    <name evidence="4" type="ORF">H9Q79_14060</name>
</gene>
<dbReference type="Proteomes" id="UP000515860">
    <property type="component" value="Chromosome"/>
</dbReference>
<keyword evidence="5" id="KW-1185">Reference proteome</keyword>
<protein>
    <submittedName>
        <fullName evidence="4">Fucose operon FucU protein</fullName>
    </submittedName>
</protein>
<keyword evidence="2" id="KW-0413">Isomerase</keyword>
<accession>A0A7G9GB23</accession>
<dbReference type="SUPFAM" id="SSF102546">
    <property type="entry name" value="RbsD-like"/>
    <property type="match status" value="1"/>
</dbReference>
<dbReference type="EMBL" id="CP060635">
    <property type="protein sequence ID" value="QNM08005.1"/>
    <property type="molecule type" value="Genomic_DNA"/>
</dbReference>
<evidence type="ECO:0000256" key="1">
    <source>
        <dbReference type="ARBA" id="ARBA00000223"/>
    </source>
</evidence>
<dbReference type="RefSeq" id="WP_249328556.1">
    <property type="nucleotide sequence ID" value="NZ_CP060635.1"/>
</dbReference>
<name>A0A7G9GB23_9FIRM</name>
<dbReference type="InterPro" id="IPR050443">
    <property type="entry name" value="RbsD/FucU_mutarotase"/>
</dbReference>
<sequence>MLKRIPAVLPPKLVMYMMDMGHSDRLLLADGNYPASTCAKRIIRLDGVEIPELLEAVIKFFPLDDFVPDPVTLMKPKDTEPLPEIWSKYRNILAVSEEGGKFKDFSYMERMEFYERSRTAYVIVQTATKERYANIMLQKGVI</sequence>
<dbReference type="Pfam" id="PF05025">
    <property type="entry name" value="RbsD_FucU"/>
    <property type="match status" value="1"/>
</dbReference>
<evidence type="ECO:0000256" key="3">
    <source>
        <dbReference type="ARBA" id="ARBA00036324"/>
    </source>
</evidence>
<dbReference type="InterPro" id="IPR007721">
    <property type="entry name" value="RbsD_FucU"/>
</dbReference>
<dbReference type="GO" id="GO:0042806">
    <property type="term" value="F:fucose binding"/>
    <property type="evidence" value="ECO:0007669"/>
    <property type="project" value="TreeGrafter"/>
</dbReference>
<dbReference type="GO" id="GO:0062193">
    <property type="term" value="F:D-ribose pyranase activity"/>
    <property type="evidence" value="ECO:0007669"/>
    <property type="project" value="UniProtKB-EC"/>
</dbReference>
<comment type="catalytic activity">
    <reaction evidence="3">
        <text>alpha-L-fucose = beta-L-fucose</text>
        <dbReference type="Rhea" id="RHEA:25580"/>
        <dbReference type="ChEBI" id="CHEBI:42548"/>
        <dbReference type="ChEBI" id="CHEBI:42589"/>
        <dbReference type="EC" id="5.1.3.29"/>
    </reaction>
</comment>
<comment type="catalytic activity">
    <reaction evidence="1">
        <text>beta-D-ribopyranose = beta-D-ribofuranose</text>
        <dbReference type="Rhea" id="RHEA:25432"/>
        <dbReference type="ChEBI" id="CHEBI:27476"/>
        <dbReference type="ChEBI" id="CHEBI:47002"/>
        <dbReference type="EC" id="5.4.99.62"/>
    </reaction>
</comment>
<proteinExistence type="predicted"/>
<dbReference type="InterPro" id="IPR023750">
    <property type="entry name" value="RbsD-like_sf"/>
</dbReference>
<dbReference type="PANTHER" id="PTHR31690">
    <property type="entry name" value="FUCOSE MUTAROTASE"/>
    <property type="match status" value="1"/>
</dbReference>
<dbReference type="GO" id="GO:0006004">
    <property type="term" value="P:fucose metabolic process"/>
    <property type="evidence" value="ECO:0007669"/>
    <property type="project" value="TreeGrafter"/>
</dbReference>
<reference evidence="4 5" key="1">
    <citation type="submission" date="2020-08" db="EMBL/GenBank/DDBJ databases">
        <authorList>
            <person name="Liu C."/>
            <person name="Sun Q."/>
        </authorList>
    </citation>
    <scope>NUCLEOTIDE SEQUENCE [LARGE SCALE GENOMIC DNA]</scope>
    <source>
        <strain evidence="4 5">NSJ-29</strain>
    </source>
</reference>
<dbReference type="KEGG" id="whj:H9Q79_14060"/>
<dbReference type="PANTHER" id="PTHR31690:SF4">
    <property type="entry name" value="FUCOSE MUTAROTASE"/>
    <property type="match status" value="1"/>
</dbReference>
<dbReference type="GO" id="GO:0036373">
    <property type="term" value="F:L-fucose mutarotase activity"/>
    <property type="evidence" value="ECO:0007669"/>
    <property type="project" value="UniProtKB-EC"/>
</dbReference>